<dbReference type="InterPro" id="IPR050059">
    <property type="entry name" value="ATP_synthase_B_chain"/>
</dbReference>
<dbReference type="RefSeq" id="WP_183795763.1">
    <property type="nucleotide sequence ID" value="NZ_JACIDU010000034.1"/>
</dbReference>
<dbReference type="Pfam" id="PF00430">
    <property type="entry name" value="ATP-synt_B"/>
    <property type="match status" value="1"/>
</dbReference>
<evidence type="ECO:0000256" key="5">
    <source>
        <dbReference type="ARBA" id="ARBA00022547"/>
    </source>
</evidence>
<keyword evidence="6 15" id="KW-0812">Transmembrane</keyword>
<evidence type="ECO:0000256" key="15">
    <source>
        <dbReference type="HAMAP-Rule" id="MF_01398"/>
    </source>
</evidence>
<sequence>MHIDWWTLALQTVNVLVLLFLLRRFLLKPVLAMIDARQQAVARDMDAASRARAEAEAAKADTEKRLAAIEAERAARLGDAQKDAEALRAAALKAAGTQADALRLAAMADIERARAADEQAMADHAGALALSIAERLLQRLPETLRTEAFLEPFALAIAALPAESRALIAGADTVELKSAAPLAAAQADAFRDRIAGLVGAPLAVFSVTVDPDLVAGLDLVTPHLTVRNSFRADLETIQRELSGHAL</sequence>
<evidence type="ECO:0000256" key="9">
    <source>
        <dbReference type="ARBA" id="ARBA00023065"/>
    </source>
</evidence>
<evidence type="ECO:0000313" key="18">
    <source>
        <dbReference type="EMBL" id="MBB4105873.1"/>
    </source>
</evidence>
<comment type="subcellular location">
    <subcellularLocation>
        <location evidence="1">Cell inner membrane</location>
        <topology evidence="1">Single-pass membrane protein</topology>
    </subcellularLocation>
    <subcellularLocation>
        <location evidence="15">Cell membrane</location>
        <topology evidence="15">Single-pass membrane protein</topology>
    </subcellularLocation>
</comment>
<dbReference type="GO" id="GO:0045259">
    <property type="term" value="C:proton-transporting ATP synthase complex"/>
    <property type="evidence" value="ECO:0007669"/>
    <property type="project" value="UniProtKB-KW"/>
</dbReference>
<dbReference type="GO" id="GO:0005886">
    <property type="term" value="C:plasma membrane"/>
    <property type="evidence" value="ECO:0007669"/>
    <property type="project" value="UniProtKB-SubCell"/>
</dbReference>
<evidence type="ECO:0000256" key="12">
    <source>
        <dbReference type="ARBA" id="ARBA00025198"/>
    </source>
</evidence>
<keyword evidence="11 15" id="KW-0066">ATP synthesis</keyword>
<keyword evidence="8 15" id="KW-1133">Transmembrane helix</keyword>
<dbReference type="HAMAP" id="MF_01398">
    <property type="entry name" value="ATP_synth_b_bprime"/>
    <property type="match status" value="1"/>
</dbReference>
<keyword evidence="19" id="KW-1185">Reference proteome</keyword>
<comment type="function">
    <text evidence="13">Component of the F(0) channel, it forms part of the peripheral stalk, linking F(1) to F(0). The b'-subunit is a diverged and duplicated form of b found in plants and photosynthetic bacteria.</text>
</comment>
<evidence type="ECO:0000256" key="2">
    <source>
        <dbReference type="ARBA" id="ARBA00005513"/>
    </source>
</evidence>
<evidence type="ECO:0000313" key="19">
    <source>
        <dbReference type="Proteomes" id="UP000584824"/>
    </source>
</evidence>
<comment type="function">
    <text evidence="12 15">F(1)F(0) ATP synthase produces ATP from ADP in the presence of a proton or sodium gradient. F-type ATPases consist of two structural domains, F(1) containing the extramembraneous catalytic core and F(0) containing the membrane proton channel, linked together by a central stalk and a peripheral stalk. During catalysis, ATP synthesis in the catalytic domain of F(1) is coupled via a rotary mechanism of the central stalk subunits to proton translocation.</text>
</comment>
<evidence type="ECO:0000256" key="14">
    <source>
        <dbReference type="ARBA" id="ARBA00025830"/>
    </source>
</evidence>
<dbReference type="AlphaFoldDB" id="A0A7W6K618"/>
<accession>A0A7W6K618</accession>
<comment type="similarity">
    <text evidence="2 15 16">Belongs to the ATPase B chain family.</text>
</comment>
<keyword evidence="3 15" id="KW-0813">Transport</keyword>
<feature type="transmembrane region" description="Helical" evidence="15">
    <location>
        <begin position="6"/>
        <end position="27"/>
    </location>
</feature>
<keyword evidence="7 15" id="KW-0375">Hydrogen ion transport</keyword>
<dbReference type="GO" id="GO:0046961">
    <property type="term" value="F:proton-transporting ATPase activity, rotational mechanism"/>
    <property type="evidence" value="ECO:0007669"/>
    <property type="project" value="TreeGrafter"/>
</dbReference>
<dbReference type="Proteomes" id="UP000584824">
    <property type="component" value="Unassembled WGS sequence"/>
</dbReference>
<dbReference type="PANTHER" id="PTHR33445:SF2">
    <property type="entry name" value="ATP SYNTHASE SUBUNIT B', CHLOROPLASTIC"/>
    <property type="match status" value="1"/>
</dbReference>
<evidence type="ECO:0000256" key="8">
    <source>
        <dbReference type="ARBA" id="ARBA00022989"/>
    </source>
</evidence>
<evidence type="ECO:0000256" key="10">
    <source>
        <dbReference type="ARBA" id="ARBA00023136"/>
    </source>
</evidence>
<protein>
    <recommendedName>
        <fullName evidence="15">ATP synthase subunit b</fullName>
    </recommendedName>
    <alternativeName>
        <fullName evidence="15">ATP synthase F(0) sector subunit b</fullName>
    </alternativeName>
    <alternativeName>
        <fullName evidence="15">ATPase subunit I</fullName>
    </alternativeName>
    <alternativeName>
        <fullName evidence="15">F-type ATPase subunit b</fullName>
        <shortName evidence="15">F-ATPase subunit b</shortName>
    </alternativeName>
</protein>
<dbReference type="InterPro" id="IPR002146">
    <property type="entry name" value="ATP_synth_b/b'su_bac/chlpt"/>
</dbReference>
<name>A0A7W6K618_9HYPH</name>
<evidence type="ECO:0000256" key="13">
    <source>
        <dbReference type="ARBA" id="ARBA00025614"/>
    </source>
</evidence>
<evidence type="ECO:0000256" key="16">
    <source>
        <dbReference type="RuleBase" id="RU003848"/>
    </source>
</evidence>
<evidence type="ECO:0000256" key="11">
    <source>
        <dbReference type="ARBA" id="ARBA00023310"/>
    </source>
</evidence>
<keyword evidence="5 15" id="KW-0138">CF(0)</keyword>
<dbReference type="EMBL" id="JACIDU010000034">
    <property type="protein sequence ID" value="MBB4105873.1"/>
    <property type="molecule type" value="Genomic_DNA"/>
</dbReference>
<feature type="coiled-coil region" evidence="17">
    <location>
        <begin position="45"/>
        <end position="72"/>
    </location>
</feature>
<evidence type="ECO:0000256" key="1">
    <source>
        <dbReference type="ARBA" id="ARBA00004377"/>
    </source>
</evidence>
<keyword evidence="4 15" id="KW-1003">Cell membrane</keyword>
<comment type="subunit">
    <text evidence="14 15">F-type ATPases have 2 components, F(1) - the catalytic core - and F(0) - the membrane proton channel. F(1) has five subunits: alpha(3), beta(3), gamma(1), delta(1), epsilon(1). F(0) has three main subunits: a(1), b(2) and c(10-14). The alpha and beta chains form an alternating ring which encloses part of the gamma chain. F(1) is attached to F(0) by a central stalk formed by the gamma and epsilon chains, while a peripheral stalk is formed by the delta and b chains.</text>
</comment>
<reference evidence="18 19" key="1">
    <citation type="submission" date="2020-08" db="EMBL/GenBank/DDBJ databases">
        <title>Genomic Encyclopedia of Type Strains, Phase IV (KMG-IV): sequencing the most valuable type-strain genomes for metagenomic binning, comparative biology and taxonomic classification.</title>
        <authorList>
            <person name="Goeker M."/>
        </authorList>
    </citation>
    <scope>NUCLEOTIDE SEQUENCE [LARGE SCALE GENOMIC DNA]</scope>
    <source>
        <strain evidence="18 19">DSM 26385</strain>
    </source>
</reference>
<evidence type="ECO:0000256" key="7">
    <source>
        <dbReference type="ARBA" id="ARBA00022781"/>
    </source>
</evidence>
<keyword evidence="10 15" id="KW-0472">Membrane</keyword>
<keyword evidence="17" id="KW-0175">Coiled coil</keyword>
<comment type="caution">
    <text evidence="18">The sequence shown here is derived from an EMBL/GenBank/DDBJ whole genome shotgun (WGS) entry which is preliminary data.</text>
</comment>
<organism evidence="18 19">
    <name type="scientific">Allorhizobium borbori</name>
    <dbReference type="NCBI Taxonomy" id="485907"/>
    <lineage>
        <taxon>Bacteria</taxon>
        <taxon>Pseudomonadati</taxon>
        <taxon>Pseudomonadota</taxon>
        <taxon>Alphaproteobacteria</taxon>
        <taxon>Hyphomicrobiales</taxon>
        <taxon>Rhizobiaceae</taxon>
        <taxon>Rhizobium/Agrobacterium group</taxon>
        <taxon>Allorhizobium</taxon>
    </lineage>
</organism>
<gene>
    <name evidence="15" type="primary">atpF</name>
    <name evidence="18" type="ORF">GGQ66_004461</name>
</gene>
<dbReference type="GO" id="GO:0046933">
    <property type="term" value="F:proton-transporting ATP synthase activity, rotational mechanism"/>
    <property type="evidence" value="ECO:0007669"/>
    <property type="project" value="UniProtKB-UniRule"/>
</dbReference>
<dbReference type="PANTHER" id="PTHR33445">
    <property type="entry name" value="ATP SYNTHASE SUBUNIT B', CHLOROPLASTIC"/>
    <property type="match status" value="1"/>
</dbReference>
<evidence type="ECO:0000256" key="17">
    <source>
        <dbReference type="SAM" id="Coils"/>
    </source>
</evidence>
<evidence type="ECO:0000256" key="4">
    <source>
        <dbReference type="ARBA" id="ARBA00022475"/>
    </source>
</evidence>
<evidence type="ECO:0000256" key="6">
    <source>
        <dbReference type="ARBA" id="ARBA00022692"/>
    </source>
</evidence>
<evidence type="ECO:0000256" key="3">
    <source>
        <dbReference type="ARBA" id="ARBA00022448"/>
    </source>
</evidence>
<keyword evidence="9 15" id="KW-0406">Ion transport</keyword>
<proteinExistence type="inferred from homology"/>